<keyword evidence="1" id="KW-1133">Transmembrane helix</keyword>
<feature type="transmembrane region" description="Helical" evidence="1">
    <location>
        <begin position="66"/>
        <end position="84"/>
    </location>
</feature>
<feature type="transmembrane region" description="Helical" evidence="1">
    <location>
        <begin position="96"/>
        <end position="114"/>
    </location>
</feature>
<dbReference type="RefSeq" id="WP_195697629.1">
    <property type="nucleotide sequence ID" value="NZ_JAFJXY010000026.1"/>
</dbReference>
<feature type="transmembrane region" description="Helical" evidence="1">
    <location>
        <begin position="42"/>
        <end position="60"/>
    </location>
</feature>
<dbReference type="Proteomes" id="UP000674270">
    <property type="component" value="Unassembled WGS sequence"/>
</dbReference>
<reference evidence="2" key="1">
    <citation type="submission" date="2021-03" db="EMBL/GenBank/DDBJ databases">
        <authorList>
            <person name="Stanton E."/>
        </authorList>
    </citation>
    <scope>NUCLEOTIDE SEQUENCE</scope>
    <source>
        <strain evidence="2">2020EL-00113</strain>
    </source>
</reference>
<feature type="transmembrane region" description="Helical" evidence="1">
    <location>
        <begin position="159"/>
        <end position="176"/>
    </location>
</feature>
<feature type="transmembrane region" description="Helical" evidence="1">
    <location>
        <begin position="206"/>
        <end position="227"/>
    </location>
</feature>
<dbReference type="EMBL" id="JAGKLY010000004">
    <property type="protein sequence ID" value="MBQ0268862.1"/>
    <property type="molecule type" value="Genomic_DNA"/>
</dbReference>
<sequence length="232" mass="26603">MARKIKKRKTPRKNTSTIGTNKKHYFLESEEPQGIMGTLPTLVEHGLTIFYIVFLLSLWFSPQWSGVAVIYNMVLILLFEFILIHMSTMMAVVAKGFFFIVIAAILGCVAYIFHTTQINSSAILYIYAATLINRIIIGRKQANDMNSHFNAFDEGIAKLRHYVACFIIIMLLGRYLPQGGLTEQYLEQNNYYGMLKMTGATENPLMVIQFGVLYYSTSLLWVLWRYLNPAKK</sequence>
<evidence type="ECO:0000313" key="3">
    <source>
        <dbReference type="Proteomes" id="UP000674270"/>
    </source>
</evidence>
<accession>A0A8I2AKG8</accession>
<name>A0A8I2AKG8_9GAMM</name>
<proteinExistence type="predicted"/>
<keyword evidence="1" id="KW-0472">Membrane</keyword>
<organism evidence="2 3">
    <name type="scientific">Providencia huaxiensis</name>
    <dbReference type="NCBI Taxonomy" id="2027290"/>
    <lineage>
        <taxon>Bacteria</taxon>
        <taxon>Pseudomonadati</taxon>
        <taxon>Pseudomonadota</taxon>
        <taxon>Gammaproteobacteria</taxon>
        <taxon>Enterobacterales</taxon>
        <taxon>Morganellaceae</taxon>
        <taxon>Providencia</taxon>
    </lineage>
</organism>
<feature type="transmembrane region" description="Helical" evidence="1">
    <location>
        <begin position="120"/>
        <end position="138"/>
    </location>
</feature>
<evidence type="ECO:0000256" key="1">
    <source>
        <dbReference type="SAM" id="Phobius"/>
    </source>
</evidence>
<gene>
    <name evidence="2" type="ORF">J7T18_11195</name>
</gene>
<comment type="caution">
    <text evidence="2">The sequence shown here is derived from an EMBL/GenBank/DDBJ whole genome shotgun (WGS) entry which is preliminary data.</text>
</comment>
<keyword evidence="1" id="KW-0812">Transmembrane</keyword>
<protein>
    <submittedName>
        <fullName evidence="2">Uncharacterized protein</fullName>
    </submittedName>
</protein>
<dbReference type="AlphaFoldDB" id="A0A8I2AKG8"/>
<evidence type="ECO:0000313" key="2">
    <source>
        <dbReference type="EMBL" id="MBQ0268862.1"/>
    </source>
</evidence>